<accession>A0A323VAK5</accession>
<comment type="caution">
    <text evidence="5">The sequence shown here is derived from an EMBL/GenBank/DDBJ whole genome shotgun (WGS) entry which is preliminary data.</text>
</comment>
<dbReference type="OrthoDB" id="3297757at2"/>
<keyword evidence="4" id="KW-0808">Transferase</keyword>
<evidence type="ECO:0000313" key="4">
    <source>
        <dbReference type="EMBL" id="MBB3675139.1"/>
    </source>
</evidence>
<evidence type="ECO:0000256" key="1">
    <source>
        <dbReference type="ARBA" id="ARBA00022527"/>
    </source>
</evidence>
<dbReference type="Pfam" id="PF13581">
    <property type="entry name" value="HATPase_c_2"/>
    <property type="match status" value="1"/>
</dbReference>
<dbReference type="CDD" id="cd16936">
    <property type="entry name" value="HATPase_RsbW-like"/>
    <property type="match status" value="1"/>
</dbReference>
<dbReference type="InterPro" id="IPR003594">
    <property type="entry name" value="HATPase_dom"/>
</dbReference>
<dbReference type="AlphaFoldDB" id="A0A323VAK5"/>
<organism evidence="5 6">
    <name type="scientific">Modestobacter versicolor</name>
    <dbReference type="NCBI Taxonomy" id="429133"/>
    <lineage>
        <taxon>Bacteria</taxon>
        <taxon>Bacillati</taxon>
        <taxon>Actinomycetota</taxon>
        <taxon>Actinomycetes</taxon>
        <taxon>Geodermatophilales</taxon>
        <taxon>Geodermatophilaceae</taxon>
        <taxon>Modestobacter</taxon>
    </lineage>
</organism>
<feature type="region of interest" description="Disordered" evidence="2">
    <location>
        <begin position="1"/>
        <end position="22"/>
    </location>
</feature>
<sequence length="148" mass="16281">MSTTQNSGRWPHEAPPAGQDRWSWRPQLLSELPLIRRELRRSLVADTSDAAAEQEEELHERLVLLMDELLSNALRHGRAPVAGLVRRTASSWLLVVSDAAATVPPHPDPDRDPARGGLGLRMVADLTTAYGWCSDGGRKHVWAVLAPA</sequence>
<dbReference type="EMBL" id="JACIBU010000001">
    <property type="protein sequence ID" value="MBB3675139.1"/>
    <property type="molecule type" value="Genomic_DNA"/>
</dbReference>
<dbReference type="InterPro" id="IPR036890">
    <property type="entry name" value="HATPase_C_sf"/>
</dbReference>
<dbReference type="Proteomes" id="UP000580718">
    <property type="component" value="Unassembled WGS sequence"/>
</dbReference>
<evidence type="ECO:0000313" key="7">
    <source>
        <dbReference type="Proteomes" id="UP000580718"/>
    </source>
</evidence>
<protein>
    <submittedName>
        <fullName evidence="5">ATP-binding protein</fullName>
    </submittedName>
    <submittedName>
        <fullName evidence="4">Two-component sensor histidine kinase</fullName>
    </submittedName>
</protein>
<gene>
    <name evidence="5" type="ORF">DMO24_08360</name>
    <name evidence="4" type="ORF">FHX36_000874</name>
</gene>
<proteinExistence type="predicted"/>
<name>A0A323VAK5_9ACTN</name>
<dbReference type="Gene3D" id="3.30.565.10">
    <property type="entry name" value="Histidine kinase-like ATPase, C-terminal domain"/>
    <property type="match status" value="1"/>
</dbReference>
<feature type="domain" description="Histidine kinase/HSP90-like ATPase" evidence="3">
    <location>
        <begin position="50"/>
        <end position="143"/>
    </location>
</feature>
<dbReference type="SUPFAM" id="SSF55874">
    <property type="entry name" value="ATPase domain of HSP90 chaperone/DNA topoisomerase II/histidine kinase"/>
    <property type="match status" value="1"/>
</dbReference>
<keyword evidence="5" id="KW-0547">Nucleotide-binding</keyword>
<evidence type="ECO:0000256" key="2">
    <source>
        <dbReference type="SAM" id="MobiDB-lite"/>
    </source>
</evidence>
<reference evidence="4 7" key="2">
    <citation type="submission" date="2020-08" db="EMBL/GenBank/DDBJ databases">
        <title>Sequencing the genomes of 1000 actinobacteria strains.</title>
        <authorList>
            <person name="Klenk H.-P."/>
        </authorList>
    </citation>
    <scope>NUCLEOTIDE SEQUENCE [LARGE SCALE GENOMIC DNA]</scope>
    <source>
        <strain evidence="4 7">DSM 16678</strain>
    </source>
</reference>
<keyword evidence="6" id="KW-1185">Reference proteome</keyword>
<dbReference type="EMBL" id="QKNV01000065">
    <property type="protein sequence ID" value="PZA21797.1"/>
    <property type="molecule type" value="Genomic_DNA"/>
</dbReference>
<keyword evidence="4" id="KW-0418">Kinase</keyword>
<keyword evidence="1" id="KW-0723">Serine/threonine-protein kinase</keyword>
<dbReference type="InterPro" id="IPR050267">
    <property type="entry name" value="Anti-sigma-factor_SerPK"/>
</dbReference>
<dbReference type="PANTHER" id="PTHR35526:SF3">
    <property type="entry name" value="ANTI-SIGMA-F FACTOR RSBW"/>
    <property type="match status" value="1"/>
</dbReference>
<dbReference type="RefSeq" id="WP_110551850.1">
    <property type="nucleotide sequence ID" value="NZ_JACIBU010000001.1"/>
</dbReference>
<dbReference type="Proteomes" id="UP000247602">
    <property type="component" value="Unassembled WGS sequence"/>
</dbReference>
<dbReference type="GO" id="GO:0005524">
    <property type="term" value="F:ATP binding"/>
    <property type="evidence" value="ECO:0007669"/>
    <property type="project" value="UniProtKB-KW"/>
</dbReference>
<evidence type="ECO:0000259" key="3">
    <source>
        <dbReference type="Pfam" id="PF13581"/>
    </source>
</evidence>
<reference evidence="5 6" key="1">
    <citation type="submission" date="2018-06" db="EMBL/GenBank/DDBJ databases">
        <title>Draft genome sequence of Modestobacter versicolor CP153-2.</title>
        <authorList>
            <person name="Gundlapally S.R."/>
        </authorList>
    </citation>
    <scope>NUCLEOTIDE SEQUENCE [LARGE SCALE GENOMIC DNA]</scope>
    <source>
        <strain evidence="5 6">CP153-2</strain>
    </source>
</reference>
<dbReference type="GO" id="GO:0004674">
    <property type="term" value="F:protein serine/threonine kinase activity"/>
    <property type="evidence" value="ECO:0007669"/>
    <property type="project" value="UniProtKB-KW"/>
</dbReference>
<evidence type="ECO:0000313" key="5">
    <source>
        <dbReference type="EMBL" id="PZA21797.1"/>
    </source>
</evidence>
<keyword evidence="5" id="KW-0067">ATP-binding</keyword>
<evidence type="ECO:0000313" key="6">
    <source>
        <dbReference type="Proteomes" id="UP000247602"/>
    </source>
</evidence>
<dbReference type="PANTHER" id="PTHR35526">
    <property type="entry name" value="ANTI-SIGMA-F FACTOR RSBW-RELATED"/>
    <property type="match status" value="1"/>
</dbReference>